<sequence length="206" mass="21583">MSPRPADRTTRILFAVSGLALFGYLALRPWAGGDTPAAWSSIMWPVSHLLAVTGFVAYAALGARRAGRAGGILASVTVALLLPYYGAEAYALQVLGSLDPAQAQAVAQAFRYGPIPITMFGLGWVALGTLAVLTARTVRTPGLASRLALIVHTVAMVAWVPVFFLSPVGRIAHATVILISAVVLATRGYAVPRPAAEPQLTVQPTR</sequence>
<dbReference type="EMBL" id="CP154795">
    <property type="protein sequence ID" value="XAN08048.1"/>
    <property type="molecule type" value="Genomic_DNA"/>
</dbReference>
<proteinExistence type="predicted"/>
<evidence type="ECO:0000313" key="3">
    <source>
        <dbReference type="Proteomes" id="UP001442841"/>
    </source>
</evidence>
<dbReference type="Proteomes" id="UP001442841">
    <property type="component" value="Chromosome"/>
</dbReference>
<feature type="transmembrane region" description="Helical" evidence="1">
    <location>
        <begin position="147"/>
        <end position="165"/>
    </location>
</feature>
<feature type="transmembrane region" description="Helical" evidence="1">
    <location>
        <begin position="42"/>
        <end position="61"/>
    </location>
</feature>
<keyword evidence="1" id="KW-0472">Membrane</keyword>
<protein>
    <recommendedName>
        <fullName evidence="4">Tryptophan-rich sensory protein</fullName>
    </recommendedName>
</protein>
<feature type="transmembrane region" description="Helical" evidence="1">
    <location>
        <begin position="73"/>
        <end position="95"/>
    </location>
</feature>
<gene>
    <name evidence="2" type="ORF">AADG42_12295</name>
</gene>
<organism evidence="2 3">
    <name type="scientific">Ammonicoccus fulvus</name>
    <dbReference type="NCBI Taxonomy" id="3138240"/>
    <lineage>
        <taxon>Bacteria</taxon>
        <taxon>Bacillati</taxon>
        <taxon>Actinomycetota</taxon>
        <taxon>Actinomycetes</taxon>
        <taxon>Propionibacteriales</taxon>
        <taxon>Propionibacteriaceae</taxon>
        <taxon>Ammonicoccus</taxon>
    </lineage>
</organism>
<feature type="transmembrane region" description="Helical" evidence="1">
    <location>
        <begin position="171"/>
        <end position="190"/>
    </location>
</feature>
<feature type="transmembrane region" description="Helical" evidence="1">
    <location>
        <begin position="115"/>
        <end position="135"/>
    </location>
</feature>
<accession>A0ABZ3FPS3</accession>
<keyword evidence="1" id="KW-0812">Transmembrane</keyword>
<reference evidence="2 3" key="1">
    <citation type="submission" date="2024-04" db="EMBL/GenBank/DDBJ databases">
        <title>Isolation of an actinomycete strain from pig manure.</title>
        <authorList>
            <person name="Gong T."/>
            <person name="Yu Z."/>
            <person name="An M."/>
            <person name="Wei C."/>
            <person name="Yang W."/>
            <person name="Liu L."/>
        </authorList>
    </citation>
    <scope>NUCLEOTIDE SEQUENCE [LARGE SCALE GENOMIC DNA]</scope>
    <source>
        <strain evidence="2 3">ZF39</strain>
    </source>
</reference>
<name>A0ABZ3FPS3_9ACTN</name>
<keyword evidence="3" id="KW-1185">Reference proteome</keyword>
<evidence type="ECO:0008006" key="4">
    <source>
        <dbReference type="Google" id="ProtNLM"/>
    </source>
</evidence>
<evidence type="ECO:0000256" key="1">
    <source>
        <dbReference type="SAM" id="Phobius"/>
    </source>
</evidence>
<feature type="transmembrane region" description="Helical" evidence="1">
    <location>
        <begin position="12"/>
        <end position="30"/>
    </location>
</feature>
<dbReference type="RefSeq" id="WP_425309504.1">
    <property type="nucleotide sequence ID" value="NZ_CP154795.1"/>
</dbReference>
<evidence type="ECO:0000313" key="2">
    <source>
        <dbReference type="EMBL" id="XAN08048.1"/>
    </source>
</evidence>
<keyword evidence="1" id="KW-1133">Transmembrane helix</keyword>